<name>X1PYA4_9ZZZZ</name>
<sequence>NIFMKQKYFSALTGGGKAADKQSLHIYPEQRVLKAKIKFRDFPVSLNFYEVVR</sequence>
<evidence type="ECO:0000313" key="1">
    <source>
        <dbReference type="EMBL" id="GAI47491.1"/>
    </source>
</evidence>
<organism evidence="1">
    <name type="scientific">marine sediment metagenome</name>
    <dbReference type="NCBI Taxonomy" id="412755"/>
    <lineage>
        <taxon>unclassified sequences</taxon>
        <taxon>metagenomes</taxon>
        <taxon>ecological metagenomes</taxon>
    </lineage>
</organism>
<dbReference type="AlphaFoldDB" id="X1PYA4"/>
<gene>
    <name evidence="1" type="ORF">S06H3_59148</name>
</gene>
<protein>
    <submittedName>
        <fullName evidence="1">Uncharacterized protein</fullName>
    </submittedName>
</protein>
<accession>X1PYA4</accession>
<reference evidence="1" key="1">
    <citation type="journal article" date="2014" name="Front. Microbiol.">
        <title>High frequency of phylogenetically diverse reductive dehalogenase-homologous genes in deep subseafloor sedimentary metagenomes.</title>
        <authorList>
            <person name="Kawai M."/>
            <person name="Futagami T."/>
            <person name="Toyoda A."/>
            <person name="Takaki Y."/>
            <person name="Nishi S."/>
            <person name="Hori S."/>
            <person name="Arai W."/>
            <person name="Tsubouchi T."/>
            <person name="Morono Y."/>
            <person name="Uchiyama I."/>
            <person name="Ito T."/>
            <person name="Fujiyama A."/>
            <person name="Inagaki F."/>
            <person name="Takami H."/>
        </authorList>
    </citation>
    <scope>NUCLEOTIDE SEQUENCE</scope>
    <source>
        <strain evidence="1">Expedition CK06-06</strain>
    </source>
</reference>
<proteinExistence type="predicted"/>
<comment type="caution">
    <text evidence="1">The sequence shown here is derived from an EMBL/GenBank/DDBJ whole genome shotgun (WGS) entry which is preliminary data.</text>
</comment>
<dbReference type="EMBL" id="BARV01038383">
    <property type="protein sequence ID" value="GAI47491.1"/>
    <property type="molecule type" value="Genomic_DNA"/>
</dbReference>
<feature type="non-terminal residue" evidence="1">
    <location>
        <position position="1"/>
    </location>
</feature>